<dbReference type="EMBL" id="CP000527">
    <property type="protein sequence ID" value="ABM27334.1"/>
    <property type="molecule type" value="Genomic_DNA"/>
</dbReference>
<evidence type="ECO:0000256" key="1">
    <source>
        <dbReference type="ARBA" id="ARBA00023125"/>
    </source>
</evidence>
<dbReference type="GO" id="GO:0005829">
    <property type="term" value="C:cytosol"/>
    <property type="evidence" value="ECO:0007669"/>
    <property type="project" value="TreeGrafter"/>
</dbReference>
<dbReference type="Pfam" id="PF07883">
    <property type="entry name" value="Cupin_2"/>
    <property type="match status" value="1"/>
</dbReference>
<dbReference type="PANTHER" id="PTHR46797">
    <property type="entry name" value="HTH-TYPE TRANSCRIPTIONAL REGULATOR"/>
    <property type="match status" value="1"/>
</dbReference>
<gene>
    <name evidence="3" type="ordered locus">Dvul_0311</name>
</gene>
<dbReference type="InterPro" id="IPR013096">
    <property type="entry name" value="Cupin_2"/>
</dbReference>
<evidence type="ECO:0000313" key="3">
    <source>
        <dbReference type="EMBL" id="ABM27334.1"/>
    </source>
</evidence>
<protein>
    <submittedName>
        <fullName evidence="3">Transcriptional regulator, MerR family</fullName>
    </submittedName>
</protein>
<feature type="domain" description="HTH cro/C1-type" evidence="2">
    <location>
        <begin position="10"/>
        <end position="64"/>
    </location>
</feature>
<dbReference type="SMART" id="SM00530">
    <property type="entry name" value="HTH_XRE"/>
    <property type="match status" value="1"/>
</dbReference>
<dbReference type="AlphaFoldDB" id="A0A0H3A4D9"/>
<accession>A0A0H3A4D9</accession>
<dbReference type="SUPFAM" id="SSF51182">
    <property type="entry name" value="RmlC-like cupins"/>
    <property type="match status" value="1"/>
</dbReference>
<sequence>MAAEKLGARVRKYREDRGMSREQLSEAAGLTVEFIAALEEDNLYPSIGPLQKVARALNVRLGTFMDDEVTKDPIVARRGDREADLTMQKARNKRAAFRFHSLGKGKSDRNMEPFFIEICPEPEEDRKLSSHQGEEFILVTKGRVRVVYGKEEQVLEPGDTIYYNSIVPHYVGAEGDDPAEIYAVIYYPR</sequence>
<keyword evidence="1" id="KW-0238">DNA-binding</keyword>
<dbReference type="PANTHER" id="PTHR46797:SF19">
    <property type="entry name" value="BLL2473 PROTEIN"/>
    <property type="match status" value="1"/>
</dbReference>
<dbReference type="InterPro" id="IPR050807">
    <property type="entry name" value="TransReg_Diox_bact_type"/>
</dbReference>
<dbReference type="CDD" id="cd02209">
    <property type="entry name" value="cupin_XRE_C"/>
    <property type="match status" value="1"/>
</dbReference>
<dbReference type="Gene3D" id="2.60.120.10">
    <property type="entry name" value="Jelly Rolls"/>
    <property type="match status" value="1"/>
</dbReference>
<dbReference type="KEGG" id="dvl:Dvul_0311"/>
<dbReference type="Gene3D" id="1.10.260.40">
    <property type="entry name" value="lambda repressor-like DNA-binding domains"/>
    <property type="match status" value="1"/>
</dbReference>
<evidence type="ECO:0000313" key="4">
    <source>
        <dbReference type="Proteomes" id="UP000009173"/>
    </source>
</evidence>
<name>A0A0H3A4D9_NITV4</name>
<proteinExistence type="predicted"/>
<dbReference type="SUPFAM" id="SSF47413">
    <property type="entry name" value="lambda repressor-like DNA-binding domains"/>
    <property type="match status" value="1"/>
</dbReference>
<dbReference type="InterPro" id="IPR011051">
    <property type="entry name" value="RmlC_Cupin_sf"/>
</dbReference>
<dbReference type="PROSITE" id="PS50943">
    <property type="entry name" value="HTH_CROC1"/>
    <property type="match status" value="1"/>
</dbReference>
<dbReference type="CDD" id="cd00093">
    <property type="entry name" value="HTH_XRE"/>
    <property type="match status" value="1"/>
</dbReference>
<dbReference type="InterPro" id="IPR014710">
    <property type="entry name" value="RmlC-like_jellyroll"/>
</dbReference>
<dbReference type="HOGENOM" id="CLU_085376_3_2_7"/>
<evidence type="ECO:0000259" key="2">
    <source>
        <dbReference type="PROSITE" id="PS50943"/>
    </source>
</evidence>
<dbReference type="Proteomes" id="UP000009173">
    <property type="component" value="Chromosome"/>
</dbReference>
<dbReference type="GO" id="GO:0003677">
    <property type="term" value="F:DNA binding"/>
    <property type="evidence" value="ECO:0007669"/>
    <property type="project" value="UniProtKB-KW"/>
</dbReference>
<dbReference type="InterPro" id="IPR010982">
    <property type="entry name" value="Lambda_DNA-bd_dom_sf"/>
</dbReference>
<reference evidence="4" key="1">
    <citation type="journal article" date="2009" name="Environ. Microbiol.">
        <title>Contribution of mobile genetic elements to Desulfovibrio vulgaris genome plasticity.</title>
        <authorList>
            <person name="Walker C.B."/>
            <person name="Stolyar S."/>
            <person name="Chivian D."/>
            <person name="Pinel N."/>
            <person name="Gabster J.A."/>
            <person name="Dehal P.S."/>
            <person name="He Z."/>
            <person name="Yang Z.K."/>
            <person name="Yen H.C."/>
            <person name="Zhou J."/>
            <person name="Wall J.D."/>
            <person name="Hazen T.C."/>
            <person name="Arkin A.P."/>
            <person name="Stahl D.A."/>
        </authorList>
    </citation>
    <scope>NUCLEOTIDE SEQUENCE [LARGE SCALE GENOMIC DNA]</scope>
    <source>
        <strain evidence="4">DP4</strain>
    </source>
</reference>
<organism evidence="3 4">
    <name type="scientific">Nitratidesulfovibrio vulgaris (strain DP4)</name>
    <name type="common">Desulfovibrio vulgaris</name>
    <dbReference type="NCBI Taxonomy" id="391774"/>
    <lineage>
        <taxon>Bacteria</taxon>
        <taxon>Pseudomonadati</taxon>
        <taxon>Thermodesulfobacteriota</taxon>
        <taxon>Desulfovibrionia</taxon>
        <taxon>Desulfovibrionales</taxon>
        <taxon>Desulfovibrionaceae</taxon>
        <taxon>Nitratidesulfovibrio</taxon>
    </lineage>
</organism>
<dbReference type="RefSeq" id="WP_010940325.1">
    <property type="nucleotide sequence ID" value="NC_008751.1"/>
</dbReference>
<dbReference type="SMR" id="A0A0H3A4D9"/>
<dbReference type="Pfam" id="PF01381">
    <property type="entry name" value="HTH_3"/>
    <property type="match status" value="1"/>
</dbReference>
<dbReference type="GO" id="GO:0003700">
    <property type="term" value="F:DNA-binding transcription factor activity"/>
    <property type="evidence" value="ECO:0007669"/>
    <property type="project" value="TreeGrafter"/>
</dbReference>
<dbReference type="InterPro" id="IPR001387">
    <property type="entry name" value="Cro/C1-type_HTH"/>
</dbReference>